<dbReference type="Pfam" id="PF01553">
    <property type="entry name" value="Acyltransferase"/>
    <property type="match status" value="1"/>
</dbReference>
<evidence type="ECO:0000313" key="7">
    <source>
        <dbReference type="Proteomes" id="UP001162164"/>
    </source>
</evidence>
<dbReference type="CDD" id="cd07989">
    <property type="entry name" value="LPLAT_AGPAT-like"/>
    <property type="match status" value="1"/>
</dbReference>
<name>A0ABQ9JMX8_9CUCU</name>
<sequence length="222" mass="25208">MNVILIYQADRLMSSDEEIRYRPLGLGHVADFLGVTYSLQGQDNIVRDSGCVVLINHQSMLDLIVLACLWPVMDNCTVISKKEIFYLQPFGLASWLWGTIFIDRVNAKDSQNAINKTGETIRSRESRVLMFPEGTRNRNKKLLPFKKRCLSFSFSVTMPYSTSCGHIRIKILPPISTKGLTTDDLPKLMDRAYNIMSETVDLISRPIEENGTSKDNDKPKDD</sequence>
<evidence type="ECO:0000313" key="6">
    <source>
        <dbReference type="EMBL" id="KAJ8979052.1"/>
    </source>
</evidence>
<keyword evidence="4" id="KW-0012">Acyltransferase</keyword>
<dbReference type="InterPro" id="IPR002123">
    <property type="entry name" value="Plipid/glycerol_acylTrfase"/>
</dbReference>
<evidence type="ECO:0000256" key="2">
    <source>
        <dbReference type="ARBA" id="ARBA00013211"/>
    </source>
</evidence>
<accession>A0ABQ9JMX8</accession>
<proteinExistence type="predicted"/>
<keyword evidence="3" id="KW-0808">Transferase</keyword>
<protein>
    <recommendedName>
        <fullName evidence="2">1-acylglycerol-3-phosphate O-acyltransferase</fullName>
        <ecNumber evidence="2">2.3.1.51</ecNumber>
    </recommendedName>
</protein>
<dbReference type="EC" id="2.3.1.51" evidence="2"/>
<keyword evidence="7" id="KW-1185">Reference proteome</keyword>
<evidence type="ECO:0000256" key="4">
    <source>
        <dbReference type="ARBA" id="ARBA00023315"/>
    </source>
</evidence>
<comment type="caution">
    <text evidence="6">The sequence shown here is derived from an EMBL/GenBank/DDBJ whole genome shotgun (WGS) entry which is preliminary data.</text>
</comment>
<dbReference type="EMBL" id="JAPWTJ010000379">
    <property type="protein sequence ID" value="KAJ8979052.1"/>
    <property type="molecule type" value="Genomic_DNA"/>
</dbReference>
<evidence type="ECO:0000259" key="5">
    <source>
        <dbReference type="SMART" id="SM00563"/>
    </source>
</evidence>
<dbReference type="PANTHER" id="PTHR10434">
    <property type="entry name" value="1-ACYL-SN-GLYCEROL-3-PHOSPHATE ACYLTRANSFERASE"/>
    <property type="match status" value="1"/>
</dbReference>
<dbReference type="PANTHER" id="PTHR10434:SF11">
    <property type="entry name" value="1-ACYL-SN-GLYCEROL-3-PHOSPHATE ACYLTRANSFERASE"/>
    <property type="match status" value="1"/>
</dbReference>
<dbReference type="SUPFAM" id="SSF69593">
    <property type="entry name" value="Glycerol-3-phosphate (1)-acyltransferase"/>
    <property type="match status" value="1"/>
</dbReference>
<evidence type="ECO:0000256" key="3">
    <source>
        <dbReference type="ARBA" id="ARBA00022679"/>
    </source>
</evidence>
<evidence type="ECO:0000256" key="1">
    <source>
        <dbReference type="ARBA" id="ARBA00004728"/>
    </source>
</evidence>
<comment type="pathway">
    <text evidence="1">Phospholipid metabolism; CDP-diacylglycerol biosynthesis; CDP-diacylglycerol from sn-glycerol 3-phosphate: step 2/3.</text>
</comment>
<reference evidence="6" key="1">
    <citation type="journal article" date="2023" name="Insect Mol. Biol.">
        <title>Genome sequencing provides insights into the evolution of gene families encoding plant cell wall-degrading enzymes in longhorned beetles.</title>
        <authorList>
            <person name="Shin N.R."/>
            <person name="Okamura Y."/>
            <person name="Kirsch R."/>
            <person name="Pauchet Y."/>
        </authorList>
    </citation>
    <scope>NUCLEOTIDE SEQUENCE</scope>
    <source>
        <strain evidence="6">MMC_N1</strain>
    </source>
</reference>
<dbReference type="SMART" id="SM00563">
    <property type="entry name" value="PlsC"/>
    <property type="match status" value="1"/>
</dbReference>
<organism evidence="6 7">
    <name type="scientific">Molorchus minor</name>
    <dbReference type="NCBI Taxonomy" id="1323400"/>
    <lineage>
        <taxon>Eukaryota</taxon>
        <taxon>Metazoa</taxon>
        <taxon>Ecdysozoa</taxon>
        <taxon>Arthropoda</taxon>
        <taxon>Hexapoda</taxon>
        <taxon>Insecta</taxon>
        <taxon>Pterygota</taxon>
        <taxon>Neoptera</taxon>
        <taxon>Endopterygota</taxon>
        <taxon>Coleoptera</taxon>
        <taxon>Polyphaga</taxon>
        <taxon>Cucujiformia</taxon>
        <taxon>Chrysomeloidea</taxon>
        <taxon>Cerambycidae</taxon>
        <taxon>Lamiinae</taxon>
        <taxon>Monochamini</taxon>
        <taxon>Molorchus</taxon>
    </lineage>
</organism>
<feature type="domain" description="Phospholipid/glycerol acyltransferase" evidence="5">
    <location>
        <begin position="51"/>
        <end position="161"/>
    </location>
</feature>
<dbReference type="Proteomes" id="UP001162164">
    <property type="component" value="Unassembled WGS sequence"/>
</dbReference>
<gene>
    <name evidence="6" type="ORF">NQ317_010303</name>
</gene>